<protein>
    <recommendedName>
        <fullName evidence="4">Rap-GAP domain-containing protein</fullName>
    </recommendedName>
</protein>
<comment type="similarity">
    <text evidence="1">Belongs to the MNN1/MNT family.</text>
</comment>
<dbReference type="InterPro" id="IPR029044">
    <property type="entry name" value="Nucleotide-diphossugar_trans"/>
</dbReference>
<dbReference type="PROSITE" id="PS50085">
    <property type="entry name" value="RAPGAP"/>
    <property type="match status" value="1"/>
</dbReference>
<dbReference type="SUPFAM" id="SSF111347">
    <property type="entry name" value="Rap/Ran-GAP"/>
    <property type="match status" value="1"/>
</dbReference>
<dbReference type="InterPro" id="IPR000331">
    <property type="entry name" value="Rap/Ran_GAP_dom"/>
</dbReference>
<keyword evidence="3" id="KW-0808">Transferase</keyword>
<dbReference type="Gene3D" id="3.40.50.11210">
    <property type="entry name" value="Rap/Ran-GAP"/>
    <property type="match status" value="1"/>
</dbReference>
<dbReference type="Pfam" id="PF02145">
    <property type="entry name" value="Rap_GAP"/>
    <property type="match status" value="1"/>
</dbReference>
<keyword evidence="6" id="KW-1185">Reference proteome</keyword>
<evidence type="ECO:0000259" key="4">
    <source>
        <dbReference type="PROSITE" id="PS50085"/>
    </source>
</evidence>
<proteinExistence type="inferred from homology"/>
<evidence type="ECO:0000256" key="1">
    <source>
        <dbReference type="ARBA" id="ARBA00009105"/>
    </source>
</evidence>
<dbReference type="EMBL" id="JADGJH010003528">
    <property type="protein sequence ID" value="KAJ3090340.1"/>
    <property type="molecule type" value="Genomic_DNA"/>
</dbReference>
<dbReference type="InterPro" id="IPR050989">
    <property type="entry name" value="Rap1_Ran_GAP"/>
</dbReference>
<dbReference type="AlphaFoldDB" id="A0AAD5SQP2"/>
<evidence type="ECO:0000313" key="5">
    <source>
        <dbReference type="EMBL" id="KAJ3090340.1"/>
    </source>
</evidence>
<organism evidence="5 6">
    <name type="scientific">Physocladia obscura</name>
    <dbReference type="NCBI Taxonomy" id="109957"/>
    <lineage>
        <taxon>Eukaryota</taxon>
        <taxon>Fungi</taxon>
        <taxon>Fungi incertae sedis</taxon>
        <taxon>Chytridiomycota</taxon>
        <taxon>Chytridiomycota incertae sedis</taxon>
        <taxon>Chytridiomycetes</taxon>
        <taxon>Chytridiales</taxon>
        <taxon>Chytriomycetaceae</taxon>
        <taxon>Physocladia</taxon>
    </lineage>
</organism>
<dbReference type="GO" id="GO:0016757">
    <property type="term" value="F:glycosyltransferase activity"/>
    <property type="evidence" value="ECO:0007669"/>
    <property type="project" value="InterPro"/>
</dbReference>
<name>A0AAD5SQP2_9FUNG</name>
<gene>
    <name evidence="5" type="ORF">HK100_007475</name>
</gene>
<dbReference type="Proteomes" id="UP001211907">
    <property type="component" value="Unassembled WGS sequence"/>
</dbReference>
<dbReference type="GO" id="GO:0051056">
    <property type="term" value="P:regulation of small GTPase mediated signal transduction"/>
    <property type="evidence" value="ECO:0007669"/>
    <property type="project" value="InterPro"/>
</dbReference>
<dbReference type="Pfam" id="PF11051">
    <property type="entry name" value="Mannosyl_trans3"/>
    <property type="match status" value="1"/>
</dbReference>
<dbReference type="SUPFAM" id="SSF53448">
    <property type="entry name" value="Nucleotide-diphospho-sugar transferases"/>
    <property type="match status" value="1"/>
</dbReference>
<comment type="caution">
    <text evidence="5">The sequence shown here is derived from an EMBL/GenBank/DDBJ whole genome shotgun (WGS) entry which is preliminary data.</text>
</comment>
<dbReference type="PANTHER" id="PTHR15711:SF65">
    <property type="entry name" value="RAPGAP_RANGAP DOMAIN-CONTAINING PROTEIN"/>
    <property type="match status" value="1"/>
</dbReference>
<dbReference type="PANTHER" id="PTHR15711">
    <property type="entry name" value="RAP GTPASE-ACTIVATING PROTEIN"/>
    <property type="match status" value="1"/>
</dbReference>
<evidence type="ECO:0000256" key="3">
    <source>
        <dbReference type="ARBA" id="ARBA00022679"/>
    </source>
</evidence>
<keyword evidence="2" id="KW-0343">GTPase activation</keyword>
<dbReference type="GO" id="GO:0005096">
    <property type="term" value="F:GTPase activator activity"/>
    <property type="evidence" value="ECO:0007669"/>
    <property type="project" value="UniProtKB-KW"/>
</dbReference>
<dbReference type="InterPro" id="IPR022751">
    <property type="entry name" value="Alpha_mannosyltransferase"/>
</dbReference>
<evidence type="ECO:0000256" key="2">
    <source>
        <dbReference type="ARBA" id="ARBA00022468"/>
    </source>
</evidence>
<dbReference type="InterPro" id="IPR035974">
    <property type="entry name" value="Rap/Ran-GAP_sf"/>
</dbReference>
<reference evidence="5" key="1">
    <citation type="submission" date="2020-05" db="EMBL/GenBank/DDBJ databases">
        <title>Phylogenomic resolution of chytrid fungi.</title>
        <authorList>
            <person name="Stajich J.E."/>
            <person name="Amses K."/>
            <person name="Simmons R."/>
            <person name="Seto K."/>
            <person name="Myers J."/>
            <person name="Bonds A."/>
            <person name="Quandt C.A."/>
            <person name="Barry K."/>
            <person name="Liu P."/>
            <person name="Grigoriev I."/>
            <person name="Longcore J.E."/>
            <person name="James T.Y."/>
        </authorList>
    </citation>
    <scope>NUCLEOTIDE SEQUENCE</scope>
    <source>
        <strain evidence="5">JEL0513</strain>
    </source>
</reference>
<feature type="domain" description="Rap-GAP" evidence="4">
    <location>
        <begin position="33"/>
        <end position="256"/>
    </location>
</feature>
<accession>A0AAD5SQP2</accession>
<sequence length="862" mass="98320">MGPKVENLMSAFSSGIPARALALVKSPGLPNELLAMEERQVIRSYKFGVGYCKARQVTEADMMSNRHVLKVNDLMADDASPAFKSFLSFLGETIELRGWKGYRAGLDVSGTNQTGTHAIYTKWQGYEVMFHVSTLLPYNEKDKQQLERKRHLGNDIVVIIFQDTDDQFQLSSISSHQNHILAFVKPEGDGFKFICAVKQGVPIFIPEIPDPPIFGKDAVSRDFFLHILVNGERASYKSPSFAPKISRTRSLSKSKMANPRIQEHRTRYQVPMRTEYILIACVLLLCALGIWSEWINDGTKSEILLHQRQNTSSIPLPPFYFQDRVKLRHLLENAVHKVINEGSHEENGVSRKAAAILQSSHDAECSLISPNELESIIDLYQAQFLDYLNGEEGMAEENLFGGSLNNLSQPFNLKATWCKIHQYALYIKSRSYNRTHFHELGRRVRSNLIAYTILHNKPSLTPFLIPEYSTGNRLPATYNSVQKLQSELSSVILDISRLLYPWLKPTYSSIHDMQTSFLHTPHQEGIALCSGKWHFEMAVHAITTLRTVLNCTLPIEVFYGGDDDLTPYMISAFNAIPDVKTVNLLEFFPEETRLWGGWSMKPYAMLASKFRRVIILDADTLFFEDPRVILKSSGFVKYGQVFYHDRTLGGNDPWWFKSINPIWSKYSSGLRYMKKDLGSSQHEMESGVVAIDKARTGVLHAMLLAAKMNSKFERDEITYHRVYGDKETYWISFDIARVPYVFSPAFGGTVGYKNEKGNICGGLFHTDERLKPLWWNGGVVANKHGSRDNEFIKFEFAAFDTHAVGIEWEWETKVSPFCLGPNEPDKEILVLSDTNRAKGEKYVQIYKEIKENGWKNYFDTIF</sequence>
<evidence type="ECO:0000313" key="6">
    <source>
        <dbReference type="Proteomes" id="UP001211907"/>
    </source>
</evidence>